<dbReference type="GO" id="GO:0050664">
    <property type="term" value="F:oxidoreductase activity, acting on NAD(P)H, oxygen as acceptor"/>
    <property type="evidence" value="ECO:0007669"/>
    <property type="project" value="TreeGrafter"/>
</dbReference>
<dbReference type="SUPFAM" id="SSF51735">
    <property type="entry name" value="NAD(P)-binding Rossmann-fold domains"/>
    <property type="match status" value="1"/>
</dbReference>
<evidence type="ECO:0000313" key="5">
    <source>
        <dbReference type="Proteomes" id="UP000789342"/>
    </source>
</evidence>
<dbReference type="InterPro" id="IPR020904">
    <property type="entry name" value="Sc_DH/Rdtase_CS"/>
</dbReference>
<reference evidence="4" key="1">
    <citation type="submission" date="2021-06" db="EMBL/GenBank/DDBJ databases">
        <authorList>
            <person name="Kallberg Y."/>
            <person name="Tangrot J."/>
            <person name="Rosling A."/>
        </authorList>
    </citation>
    <scope>NUCLEOTIDE SEQUENCE</scope>
    <source>
        <strain evidence="4">CL551</strain>
    </source>
</reference>
<dbReference type="InterPro" id="IPR002347">
    <property type="entry name" value="SDR_fam"/>
</dbReference>
<evidence type="ECO:0000313" key="4">
    <source>
        <dbReference type="EMBL" id="CAG8540248.1"/>
    </source>
</evidence>
<dbReference type="InterPro" id="IPR036291">
    <property type="entry name" value="NAD(P)-bd_dom_sf"/>
</dbReference>
<dbReference type="Gene3D" id="3.40.50.720">
    <property type="entry name" value="NAD(P)-binding Rossmann-like Domain"/>
    <property type="match status" value="1"/>
</dbReference>
<evidence type="ECO:0000256" key="3">
    <source>
        <dbReference type="ARBA" id="ARBA00023002"/>
    </source>
</evidence>
<keyword evidence="2" id="KW-0521">NADP</keyword>
<dbReference type="Proteomes" id="UP000789342">
    <property type="component" value="Unassembled WGS sequence"/>
</dbReference>
<evidence type="ECO:0000256" key="1">
    <source>
        <dbReference type="ARBA" id="ARBA00006484"/>
    </source>
</evidence>
<organism evidence="4 5">
    <name type="scientific">Acaulospora morrowiae</name>
    <dbReference type="NCBI Taxonomy" id="94023"/>
    <lineage>
        <taxon>Eukaryota</taxon>
        <taxon>Fungi</taxon>
        <taxon>Fungi incertae sedis</taxon>
        <taxon>Mucoromycota</taxon>
        <taxon>Glomeromycotina</taxon>
        <taxon>Glomeromycetes</taxon>
        <taxon>Diversisporales</taxon>
        <taxon>Acaulosporaceae</taxon>
        <taxon>Acaulospora</taxon>
    </lineage>
</organism>
<evidence type="ECO:0000256" key="2">
    <source>
        <dbReference type="ARBA" id="ARBA00022857"/>
    </source>
</evidence>
<dbReference type="GO" id="GO:0016616">
    <property type="term" value="F:oxidoreductase activity, acting on the CH-OH group of donors, NAD or NADP as acceptor"/>
    <property type="evidence" value="ECO:0007669"/>
    <property type="project" value="UniProtKB-ARBA"/>
</dbReference>
<dbReference type="PRINTS" id="PR00081">
    <property type="entry name" value="GDHRDH"/>
</dbReference>
<protein>
    <submittedName>
        <fullName evidence="4">5038_t:CDS:1</fullName>
    </submittedName>
</protein>
<dbReference type="Pfam" id="PF00106">
    <property type="entry name" value="adh_short"/>
    <property type="match status" value="1"/>
</dbReference>
<dbReference type="OrthoDB" id="153074at2759"/>
<dbReference type="PROSITE" id="PS00061">
    <property type="entry name" value="ADH_SHORT"/>
    <property type="match status" value="1"/>
</dbReference>
<sequence length="260" mass="28396">MFKSIIVTGASRGIGRAITIQLLKHFNSNVVAVARSEKDLNSLKDHVEKDLGLLGRLEIVIGDVTDDQITERAVQKSLDAWGKLDGIVANAATIQPMAKIADANIQDWKSQFDLNFFSVAVLFQKAIPHLRASKGCIVTVSSGLANYPSQGFGFYCTSKAALKMLTSCVASEEPDIIALSIRPGVVDTEMQQVIRDLGAPAMPPEQHQKYTMLHEKNMLLGPEVPGHVIAALVSGRATKEMSGNFYNWDDEKFIDLQLKA</sequence>
<comment type="similarity">
    <text evidence="1">Belongs to the short-chain dehydrogenases/reductases (SDR) family.</text>
</comment>
<accession>A0A9N9FKQ3</accession>
<proteinExistence type="inferred from homology"/>
<gene>
    <name evidence="4" type="ORF">AMORRO_LOCUS5091</name>
</gene>
<dbReference type="PANTHER" id="PTHR43008">
    <property type="entry name" value="BENZIL REDUCTASE"/>
    <property type="match status" value="1"/>
</dbReference>
<keyword evidence="5" id="KW-1185">Reference proteome</keyword>
<dbReference type="EMBL" id="CAJVPV010002967">
    <property type="protein sequence ID" value="CAG8540248.1"/>
    <property type="molecule type" value="Genomic_DNA"/>
</dbReference>
<dbReference type="AlphaFoldDB" id="A0A9N9FKQ3"/>
<keyword evidence="3" id="KW-0560">Oxidoreductase</keyword>
<name>A0A9N9FKQ3_9GLOM</name>
<comment type="caution">
    <text evidence="4">The sequence shown here is derived from an EMBL/GenBank/DDBJ whole genome shotgun (WGS) entry which is preliminary data.</text>
</comment>
<dbReference type="PANTHER" id="PTHR43008:SF8">
    <property type="entry name" value="BENZIL REDUCTASE ((S)-BENZOIN FORMING) IRC24"/>
    <property type="match status" value="1"/>
</dbReference>